<dbReference type="Proteomes" id="UP000265566">
    <property type="component" value="Chromosome 4"/>
</dbReference>
<sequence length="42" mass="4805">MLPCPKCKIYLFFPIGGIFITGCYEKLLSSPEPEARLVRLIF</sequence>
<comment type="caution">
    <text evidence="1">The sequence shown here is derived from an EMBL/GenBank/DDBJ whole genome shotgun (WGS) entry which is preliminary data.</text>
</comment>
<dbReference type="PROSITE" id="PS51257">
    <property type="entry name" value="PROKAR_LIPOPROTEIN"/>
    <property type="match status" value="1"/>
</dbReference>
<dbReference type="Gramene" id="rna24361">
    <property type="protein sequence ID" value="RHN61857.1"/>
    <property type="gene ID" value="gene24361"/>
</dbReference>
<organism evidence="1">
    <name type="scientific">Medicago truncatula</name>
    <name type="common">Barrel medic</name>
    <name type="synonym">Medicago tribuloides</name>
    <dbReference type="NCBI Taxonomy" id="3880"/>
    <lineage>
        <taxon>Eukaryota</taxon>
        <taxon>Viridiplantae</taxon>
        <taxon>Streptophyta</taxon>
        <taxon>Embryophyta</taxon>
        <taxon>Tracheophyta</taxon>
        <taxon>Spermatophyta</taxon>
        <taxon>Magnoliopsida</taxon>
        <taxon>eudicotyledons</taxon>
        <taxon>Gunneridae</taxon>
        <taxon>Pentapetalae</taxon>
        <taxon>rosids</taxon>
        <taxon>fabids</taxon>
        <taxon>Fabales</taxon>
        <taxon>Fabaceae</taxon>
        <taxon>Papilionoideae</taxon>
        <taxon>50 kb inversion clade</taxon>
        <taxon>NPAAA clade</taxon>
        <taxon>Hologalegina</taxon>
        <taxon>IRL clade</taxon>
        <taxon>Trifolieae</taxon>
        <taxon>Medicago</taxon>
    </lineage>
</organism>
<gene>
    <name evidence="1" type="ORF">MtrunA17_Chr4g0041161</name>
</gene>
<proteinExistence type="predicted"/>
<dbReference type="EMBL" id="PSQE01000004">
    <property type="protein sequence ID" value="RHN61857.1"/>
    <property type="molecule type" value="Genomic_DNA"/>
</dbReference>
<protein>
    <submittedName>
        <fullName evidence="1">Uncharacterized protein</fullName>
    </submittedName>
</protein>
<accession>A0A396IG88</accession>
<evidence type="ECO:0000313" key="1">
    <source>
        <dbReference type="EMBL" id="RHN61857.1"/>
    </source>
</evidence>
<dbReference type="AlphaFoldDB" id="A0A396IG88"/>
<reference evidence="1" key="1">
    <citation type="journal article" date="2018" name="Nat. Plants">
        <title>Whole-genome landscape of Medicago truncatula symbiotic genes.</title>
        <authorList>
            <person name="Pecrix Y."/>
            <person name="Gamas P."/>
            <person name="Carrere S."/>
        </authorList>
    </citation>
    <scope>NUCLEOTIDE SEQUENCE</scope>
    <source>
        <tissue evidence="1">Leaves</tissue>
    </source>
</reference>
<name>A0A396IG88_MEDTR</name>